<dbReference type="Gene3D" id="1.10.287.2620">
    <property type="match status" value="1"/>
</dbReference>
<evidence type="ECO:0000256" key="3">
    <source>
        <dbReference type="ARBA" id="ARBA00022701"/>
    </source>
</evidence>
<keyword evidence="5" id="KW-0067">ATP-binding</keyword>
<dbReference type="RefSeq" id="XP_068365897.1">
    <property type="nucleotide sequence ID" value="XM_068499510.1"/>
</dbReference>
<reference evidence="13" key="1">
    <citation type="submission" date="2016-10" db="EMBL/GenBank/DDBJ databases">
        <authorList>
            <person name="Benchimol M."/>
            <person name="Almeida L.G."/>
            <person name="Vasconcelos A.T."/>
            <person name="Perreira-Neves A."/>
            <person name="Rosa I.A."/>
            <person name="Tasca T."/>
            <person name="Bogo M.R."/>
            <person name="de Souza W."/>
        </authorList>
    </citation>
    <scope>NUCLEOTIDE SEQUENCE [LARGE SCALE GENOMIC DNA]</scope>
    <source>
        <strain evidence="13">K</strain>
    </source>
</reference>
<dbReference type="VEuPathDB" id="TrichDB:TRFO_17306"/>
<evidence type="ECO:0000256" key="1">
    <source>
        <dbReference type="ARBA" id="ARBA00004430"/>
    </source>
</evidence>
<dbReference type="GO" id="GO:0045505">
    <property type="term" value="F:dynein intermediate chain binding"/>
    <property type="evidence" value="ECO:0007669"/>
    <property type="project" value="InterPro"/>
</dbReference>
<evidence type="ECO:0000313" key="14">
    <source>
        <dbReference type="Proteomes" id="UP000179807"/>
    </source>
</evidence>
<dbReference type="OrthoDB" id="447173at2759"/>
<dbReference type="Pfam" id="PF08393">
    <property type="entry name" value="DHC_N2"/>
    <property type="match status" value="1"/>
</dbReference>
<evidence type="ECO:0000256" key="10">
    <source>
        <dbReference type="ARBA" id="ARBA00023212"/>
    </source>
</evidence>
<evidence type="ECO:0000256" key="5">
    <source>
        <dbReference type="ARBA" id="ARBA00022840"/>
    </source>
</evidence>
<evidence type="ECO:0000256" key="9">
    <source>
        <dbReference type="ARBA" id="ARBA00023175"/>
    </source>
</evidence>
<evidence type="ECO:0000256" key="7">
    <source>
        <dbReference type="ARBA" id="ARBA00023054"/>
    </source>
</evidence>
<keyword evidence="9" id="KW-0505">Motor protein</keyword>
<evidence type="ECO:0000256" key="8">
    <source>
        <dbReference type="ARBA" id="ARBA00023069"/>
    </source>
</evidence>
<comment type="caution">
    <text evidence="13">The sequence shown here is derived from an EMBL/GenBank/DDBJ whole genome shotgun (WGS) entry which is preliminary data.</text>
</comment>
<dbReference type="PANTHER" id="PTHR45703:SF1">
    <property type="entry name" value="DYNEINS HEAVY CHAIN"/>
    <property type="match status" value="1"/>
</dbReference>
<evidence type="ECO:0000256" key="2">
    <source>
        <dbReference type="ARBA" id="ARBA00022490"/>
    </source>
</evidence>
<dbReference type="GO" id="GO:0007018">
    <property type="term" value="P:microtubule-based movement"/>
    <property type="evidence" value="ECO:0007669"/>
    <property type="project" value="InterPro"/>
</dbReference>
<organism evidence="13 14">
    <name type="scientific">Tritrichomonas foetus</name>
    <dbReference type="NCBI Taxonomy" id="1144522"/>
    <lineage>
        <taxon>Eukaryota</taxon>
        <taxon>Metamonada</taxon>
        <taxon>Parabasalia</taxon>
        <taxon>Tritrichomonadida</taxon>
        <taxon>Tritrichomonadidae</taxon>
        <taxon>Tritrichomonas</taxon>
    </lineage>
</organism>
<keyword evidence="4" id="KW-0547">Nucleotide-binding</keyword>
<feature type="domain" description="Dynein heavy chain linker" evidence="12">
    <location>
        <begin position="866"/>
        <end position="1096"/>
    </location>
</feature>
<keyword evidence="3" id="KW-0493">Microtubule</keyword>
<keyword evidence="8" id="KW-0969">Cilium</keyword>
<keyword evidence="10" id="KW-0206">Cytoskeleton</keyword>
<dbReference type="GO" id="GO:0005930">
    <property type="term" value="C:axoneme"/>
    <property type="evidence" value="ECO:0007669"/>
    <property type="project" value="UniProtKB-SubCell"/>
</dbReference>
<comment type="subcellular location">
    <subcellularLocation>
        <location evidence="1">Cytoplasm</location>
        <location evidence="1">Cytoskeleton</location>
        <location evidence="1">Cilium axoneme</location>
    </subcellularLocation>
</comment>
<dbReference type="PANTHER" id="PTHR45703">
    <property type="entry name" value="DYNEIN HEAVY CHAIN"/>
    <property type="match status" value="1"/>
</dbReference>
<protein>
    <recommendedName>
        <fullName evidence="12">Dynein heavy chain linker domain-containing protein</fullName>
    </recommendedName>
</protein>
<dbReference type="InterPro" id="IPR042222">
    <property type="entry name" value="Dynein_2_N"/>
</dbReference>
<dbReference type="GO" id="GO:0005874">
    <property type="term" value="C:microtubule"/>
    <property type="evidence" value="ECO:0007669"/>
    <property type="project" value="UniProtKB-KW"/>
</dbReference>
<accession>A0A1J4KN69</accession>
<dbReference type="Gene3D" id="1.20.140.100">
    <property type="entry name" value="Dynein heavy chain, N-terminal domain 2"/>
    <property type="match status" value="1"/>
</dbReference>
<evidence type="ECO:0000256" key="4">
    <source>
        <dbReference type="ARBA" id="ARBA00022741"/>
    </source>
</evidence>
<keyword evidence="11" id="KW-0966">Cell projection</keyword>
<sequence>MTERFLRARSRLSKNEQVLQESRLRSRKLGQTLPEEKVKVPQIGEWELKQNSPKTRTLLDQSKKIVAPNRAQSQFKGRQVQPFPQDIKLSEEQKQRIQNPEQELIQPENAKPVNEAPLRFISPMKQMRKTSPPKHSNAKFPISTTKLDNILATKYRPAKPLPPLKDPKIADDSIPFLPLELFDDTTYEEFSLEYLLEHPKAWSKYNDMENQENEWRECNVVGYDPKTFYFTIEWKNSKKRKKVARFNLRFDVENIDKFNERIEAAKRASLRYEMQFRFNARVESMPIDDLPELSPQNLQKIVIMMNIPRDIRYEGLVNDLIDEICDKFKEMNNKFQFEFDLEHNQLIPNREDFLPLIQTEKRTVNYGLVDNISTHYFQSLSQLANKHLKANPHVLEGLQTIWSIFMNSENLRFLDGKFEDILELNDFIKKQTDVLEATTKKFKGSIQETLENAIQSAVHDDSIGTDQEDKMKLKKLVILTTRMLHTILLNIVENTLESYLSLFRIYLSDNVNKPQFTIYLSFGDSINLSPTVEHFKESILSMLDMLESKVNNLPVIDITLYDVNVGVVSFHDCQQIIRKAKIDLSEILDQLILKLTEFIKKYSHLESCLSLKSDTFTQEFDPRGKRTLDEYRQQLKDFGSVLDIVQNDMRPHYIVSIFYVDCVDFKEKGLQHARELVSALLNQMKSFAVSDLHDLFNDFNNINERIKVATQTPEELASLKQFMNDVVAKTKQREAKMKSAMERFTFLEEFKFEISNEECQEKYQILQMPHKLKLMVEETNRTMQVEKIKMICELRQNQRQLESDSLAVTEMLPSFVSKYQDLEMTVDAVDEINEIQVKLQKLRSAQEKYISHEKLFEFEPTPCKILHKLVDEFNPLHILWNLAGEWLSMNTTWLDTPFPQVRADAMNAFLIQATKKINKLKKDLTPHKGLIEKVLNPLIEQIEKFKQQIPLVAKLRHPGIKTKHWEKISEIVGFHVASSMDLTLQDFLALNLGRWNDEISEIANKAANEYNIESSLDQMDNELQTQQFNTKEFRDTQQYILVEVDEIISLIDDQLVTTQTLLTSPFIAPNKKRALERLSFLRFCHETLDQWVECQRG</sequence>
<evidence type="ECO:0000256" key="11">
    <source>
        <dbReference type="ARBA" id="ARBA00023273"/>
    </source>
</evidence>
<keyword evidence="14" id="KW-1185">Reference proteome</keyword>
<dbReference type="AlphaFoldDB" id="A0A1J4KN69"/>
<dbReference type="GO" id="GO:0030286">
    <property type="term" value="C:dynein complex"/>
    <property type="evidence" value="ECO:0007669"/>
    <property type="project" value="UniProtKB-KW"/>
</dbReference>
<gene>
    <name evidence="13" type="ORF">TRFO_17306</name>
</gene>
<dbReference type="GO" id="GO:0051959">
    <property type="term" value="F:dynein light intermediate chain binding"/>
    <property type="evidence" value="ECO:0007669"/>
    <property type="project" value="InterPro"/>
</dbReference>
<proteinExistence type="predicted"/>
<evidence type="ECO:0000313" key="13">
    <source>
        <dbReference type="EMBL" id="OHT12761.1"/>
    </source>
</evidence>
<name>A0A1J4KN69_9EUKA</name>
<dbReference type="GeneID" id="94834214"/>
<keyword evidence="2" id="KW-0963">Cytoplasm</keyword>
<evidence type="ECO:0000256" key="6">
    <source>
        <dbReference type="ARBA" id="ARBA00023017"/>
    </source>
</evidence>
<dbReference type="InterPro" id="IPR013602">
    <property type="entry name" value="Dynein_heavy_linker"/>
</dbReference>
<dbReference type="GO" id="GO:0005524">
    <property type="term" value="F:ATP binding"/>
    <property type="evidence" value="ECO:0007669"/>
    <property type="project" value="UniProtKB-KW"/>
</dbReference>
<dbReference type="InterPro" id="IPR026983">
    <property type="entry name" value="DHC"/>
</dbReference>
<evidence type="ECO:0000259" key="12">
    <source>
        <dbReference type="Pfam" id="PF08393"/>
    </source>
</evidence>
<keyword evidence="7" id="KW-0175">Coiled coil</keyword>
<dbReference type="EMBL" id="MLAK01000556">
    <property type="protein sequence ID" value="OHT12761.1"/>
    <property type="molecule type" value="Genomic_DNA"/>
</dbReference>
<dbReference type="Proteomes" id="UP000179807">
    <property type="component" value="Unassembled WGS sequence"/>
</dbReference>
<dbReference type="FunFam" id="1.10.287.2620:FF:000002">
    <property type="entry name" value="Dynein heavy chain 2, axonemal"/>
    <property type="match status" value="1"/>
</dbReference>
<keyword evidence="6" id="KW-0243">Dynein</keyword>